<dbReference type="STRING" id="471704.A0A151JMF2"/>
<dbReference type="PANTHER" id="PTHR47331">
    <property type="entry name" value="PHD-TYPE DOMAIN-CONTAINING PROTEIN"/>
    <property type="match status" value="1"/>
</dbReference>
<sequence>MLKRRYDKKRIIIQRHIRALFELQSVSKENFTNLRHLVDGVLKHLRALKAIGRPTDSWDDVIIHLITSKLDHVTNKEWEDNISDEDIPTIQHLTDFLEHRCHTLEAVSRKAQSASVSQTKANQARVSSLASSGVASCQNCRGDHQIYSCERFLKLSPEDRLKVVKENKLCWNCMKFSRHTGIPEPTLTEIQECRLTKLQRTEQMRQYLWNRWSKDYLNQLQQRTKWKTKGIDLKPGDMVLIREDNIPPLCWPMGRVMETHPGDDGAVRVVTLKTMRGLFKRPVNRLSLLPMEP</sequence>
<reference evidence="2 3" key="1">
    <citation type="submission" date="2015-09" db="EMBL/GenBank/DDBJ databases">
        <title>Trachymyrmex cornetzi WGS genome.</title>
        <authorList>
            <person name="Nygaard S."/>
            <person name="Hu H."/>
            <person name="Boomsma J."/>
            <person name="Zhang G."/>
        </authorList>
    </citation>
    <scope>NUCLEOTIDE SEQUENCE [LARGE SCALE GENOMIC DNA]</scope>
    <source>
        <strain evidence="2">Tcor2-1</strain>
        <tissue evidence="2">Whole body</tissue>
    </source>
</reference>
<accession>A0A151JMF2</accession>
<name>A0A151JMF2_9HYME</name>
<protein>
    <recommendedName>
        <fullName evidence="1">DUF5641 domain-containing protein</fullName>
    </recommendedName>
</protein>
<dbReference type="InterPro" id="IPR040676">
    <property type="entry name" value="DUF5641"/>
</dbReference>
<evidence type="ECO:0000313" key="3">
    <source>
        <dbReference type="Proteomes" id="UP000078492"/>
    </source>
</evidence>
<proteinExistence type="predicted"/>
<evidence type="ECO:0000259" key="1">
    <source>
        <dbReference type="Pfam" id="PF18701"/>
    </source>
</evidence>
<dbReference type="Pfam" id="PF18701">
    <property type="entry name" value="DUF5641"/>
    <property type="match status" value="1"/>
</dbReference>
<dbReference type="InterPro" id="IPR005312">
    <property type="entry name" value="DUF1759"/>
</dbReference>
<dbReference type="Proteomes" id="UP000078492">
    <property type="component" value="Unassembled WGS sequence"/>
</dbReference>
<dbReference type="EMBL" id="KQ978952">
    <property type="protein sequence ID" value="KYN27352.1"/>
    <property type="molecule type" value="Genomic_DNA"/>
</dbReference>
<organism evidence="2 3">
    <name type="scientific">Trachymyrmex cornetzi</name>
    <dbReference type="NCBI Taxonomy" id="471704"/>
    <lineage>
        <taxon>Eukaryota</taxon>
        <taxon>Metazoa</taxon>
        <taxon>Ecdysozoa</taxon>
        <taxon>Arthropoda</taxon>
        <taxon>Hexapoda</taxon>
        <taxon>Insecta</taxon>
        <taxon>Pterygota</taxon>
        <taxon>Neoptera</taxon>
        <taxon>Endopterygota</taxon>
        <taxon>Hymenoptera</taxon>
        <taxon>Apocrita</taxon>
        <taxon>Aculeata</taxon>
        <taxon>Formicoidea</taxon>
        <taxon>Formicidae</taxon>
        <taxon>Myrmicinae</taxon>
        <taxon>Trachymyrmex</taxon>
    </lineage>
</organism>
<keyword evidence="3" id="KW-1185">Reference proteome</keyword>
<feature type="domain" description="DUF5641" evidence="1">
    <location>
        <begin position="197"/>
        <end position="289"/>
    </location>
</feature>
<evidence type="ECO:0000313" key="2">
    <source>
        <dbReference type="EMBL" id="KYN27352.1"/>
    </source>
</evidence>
<gene>
    <name evidence="2" type="ORF">ALC57_03264</name>
</gene>
<dbReference type="Pfam" id="PF03564">
    <property type="entry name" value="DUF1759"/>
    <property type="match status" value="1"/>
</dbReference>
<dbReference type="AlphaFoldDB" id="A0A151JMF2"/>